<evidence type="ECO:0000256" key="1">
    <source>
        <dbReference type="SAM" id="MobiDB-lite"/>
    </source>
</evidence>
<name>M1V6T5_CYAM1</name>
<accession>M1V6T5</accession>
<organism evidence="2 3">
    <name type="scientific">Cyanidioschyzon merolae (strain NIES-3377 / 10D)</name>
    <name type="common">Unicellular red alga</name>
    <dbReference type="NCBI Taxonomy" id="280699"/>
    <lineage>
        <taxon>Eukaryota</taxon>
        <taxon>Rhodophyta</taxon>
        <taxon>Bangiophyceae</taxon>
        <taxon>Cyanidiales</taxon>
        <taxon>Cyanidiaceae</taxon>
        <taxon>Cyanidioschyzon</taxon>
    </lineage>
</organism>
<feature type="region of interest" description="Disordered" evidence="1">
    <location>
        <begin position="274"/>
        <end position="316"/>
    </location>
</feature>
<dbReference type="AlphaFoldDB" id="M1V6T5"/>
<dbReference type="HOGENOM" id="CLU_303140_0_0_1"/>
<dbReference type="Gramene" id="CMR257CT">
    <property type="protein sequence ID" value="CMR257CT"/>
    <property type="gene ID" value="CMR257C"/>
</dbReference>
<feature type="region of interest" description="Disordered" evidence="1">
    <location>
        <begin position="214"/>
        <end position="235"/>
    </location>
</feature>
<feature type="compositionally biased region" description="Low complexity" evidence="1">
    <location>
        <begin position="566"/>
        <end position="579"/>
    </location>
</feature>
<protein>
    <submittedName>
        <fullName evidence="2">Uncharacterized protein</fullName>
    </submittedName>
</protein>
<reference evidence="2 3" key="1">
    <citation type="journal article" date="2004" name="Nature">
        <title>Genome sequence of the ultrasmall unicellular red alga Cyanidioschyzon merolae 10D.</title>
        <authorList>
            <person name="Matsuzaki M."/>
            <person name="Misumi O."/>
            <person name="Shin-i T."/>
            <person name="Maruyama S."/>
            <person name="Takahara M."/>
            <person name="Miyagishima S."/>
            <person name="Mori T."/>
            <person name="Nishida K."/>
            <person name="Yagisawa F."/>
            <person name="Nishida K."/>
            <person name="Yoshida Y."/>
            <person name="Nishimura Y."/>
            <person name="Nakao S."/>
            <person name="Kobayashi T."/>
            <person name="Momoyama Y."/>
            <person name="Higashiyama T."/>
            <person name="Minoda A."/>
            <person name="Sano M."/>
            <person name="Nomoto H."/>
            <person name="Oishi K."/>
            <person name="Hayashi H."/>
            <person name="Ohta F."/>
            <person name="Nishizaka S."/>
            <person name="Haga S."/>
            <person name="Miura S."/>
            <person name="Morishita T."/>
            <person name="Kabeya Y."/>
            <person name="Terasawa K."/>
            <person name="Suzuki Y."/>
            <person name="Ishii Y."/>
            <person name="Asakawa S."/>
            <person name="Takano H."/>
            <person name="Ohta N."/>
            <person name="Kuroiwa H."/>
            <person name="Tanaka K."/>
            <person name="Shimizu N."/>
            <person name="Sugano S."/>
            <person name="Sato N."/>
            <person name="Nozaki H."/>
            <person name="Ogasawara N."/>
            <person name="Kohara Y."/>
            <person name="Kuroiwa T."/>
        </authorList>
    </citation>
    <scope>NUCLEOTIDE SEQUENCE [LARGE SCALE GENOMIC DNA]</scope>
    <source>
        <strain evidence="2 3">10D</strain>
    </source>
</reference>
<dbReference type="Proteomes" id="UP000007014">
    <property type="component" value="Chromosome 18"/>
</dbReference>
<feature type="compositionally biased region" description="Basic and acidic residues" evidence="1">
    <location>
        <begin position="280"/>
        <end position="293"/>
    </location>
</feature>
<dbReference type="KEGG" id="cme:CYME_CMR257C"/>
<dbReference type="OrthoDB" id="10594090at2759"/>
<dbReference type="EMBL" id="AP006500">
    <property type="protein sequence ID" value="BAM82480.1"/>
    <property type="molecule type" value="Genomic_DNA"/>
</dbReference>
<reference evidence="2 3" key="2">
    <citation type="journal article" date="2007" name="BMC Biol.">
        <title>A 100%-complete sequence reveals unusually simple genomic features in the hot-spring red alga Cyanidioschyzon merolae.</title>
        <authorList>
            <person name="Nozaki H."/>
            <person name="Takano H."/>
            <person name="Misumi O."/>
            <person name="Terasawa K."/>
            <person name="Matsuzaki M."/>
            <person name="Maruyama S."/>
            <person name="Nishida K."/>
            <person name="Yagisawa F."/>
            <person name="Yoshida Y."/>
            <person name="Fujiwara T."/>
            <person name="Takio S."/>
            <person name="Tamura K."/>
            <person name="Chung S.J."/>
            <person name="Nakamura S."/>
            <person name="Kuroiwa H."/>
            <person name="Tanaka K."/>
            <person name="Sato N."/>
            <person name="Kuroiwa T."/>
        </authorList>
    </citation>
    <scope>NUCLEOTIDE SEQUENCE [LARGE SCALE GENOMIC DNA]</scope>
    <source>
        <strain evidence="2 3">10D</strain>
    </source>
</reference>
<sequence length="983" mass="107657">MLPRWLKRLQIKWRNKVAGRPTSKLGATAGSKCQVQQPMAPAGCCVAVPSTPRSTTTRLSTDDYSVSEASSQFKPQLLEDWVIDLSAEPLRLSGAAEHPCGGLFEKGLHRSLAVDALWQQAVESDRTPARTCAQYDAVRYLPVDGTTDVLLPQTHARDWAYAPPADAKQPRSALLARRRWTEGNLIVGRRLQPLVGVQGSGSDGRYVFLAPAVSTEMQQQQQQQQRPSPADGNAAAHHLVGSERIPTEILSEDPLDLVEMLALALDRQQVEANCGQQAERSVHETGYETSDTRHQHRQASLHASEASPHSSDGTLHDAEAGAAACAPVGDAFRMDNISTAFVADNEQELPVESSELTRAPLSRRALVRTVRSVAEYIHAVLLRWTSDDHADGGGGLSAAPRELDELTTAGIVELLEILLWNEGVIILNDTDGLTAAVYGASALADLALCAPYETLVGSASVLECLRQTIAAQERYRFGRPPSPLSQLLLREAWRCLRNITGNTRVANRLVFLAQDAERNKEPSLIELALLLSDNAAIPAAIAVEAWACIRNWCAAAVEPVDPSQPSSSSTTTTTTTTTTNVPRRQPMTSNPWACFMLLEKSEHGATLWRLATRHAALLETSTSDDACFQHRQALEQLWALISVMLTTLNEHQWKYLDGIGLLEAVEHVLQMPWQFERDPFSIESAVPADSLLDTNARTVPLLVRQYALRCVRLLTERETGLRTWLQYTRKWSIIRPSESVPLLAIIVKHLTCTQMSERPAYYALAIQAGEVLTTLCRYGSVRGDLLQTPGLVHGLVGQLAAQSLDLLAQNPQQAAAVPAVGAERTPAATHALPRNQSWVQDRVYQPEAFQQQLMLVCLQALTDLAALPQASPAILSALEHYGGLRFLLDSCQVLGLHPAIRSSVRNLLLALRSLLTESNTTRSPDVFDIESVIQDISRTATFLCGFSSRTRLALELFAVQQRLSKASLSRSVSSSALLLQRRT</sequence>
<keyword evidence="3" id="KW-1185">Reference proteome</keyword>
<proteinExistence type="predicted"/>
<gene>
    <name evidence="2" type="ORF">CYME_CMR257C</name>
</gene>
<evidence type="ECO:0000313" key="2">
    <source>
        <dbReference type="EMBL" id="BAM82480.1"/>
    </source>
</evidence>
<dbReference type="GeneID" id="16996797"/>
<feature type="region of interest" description="Disordered" evidence="1">
    <location>
        <begin position="559"/>
        <end position="587"/>
    </location>
</feature>
<dbReference type="RefSeq" id="XP_005538516.1">
    <property type="nucleotide sequence ID" value="XM_005538459.1"/>
</dbReference>
<evidence type="ECO:0000313" key="3">
    <source>
        <dbReference type="Proteomes" id="UP000007014"/>
    </source>
</evidence>